<dbReference type="Proteomes" id="UP000199093">
    <property type="component" value="Unassembled WGS sequence"/>
</dbReference>
<dbReference type="PANTHER" id="PTHR43179:SF12">
    <property type="entry name" value="GALACTOFURANOSYLTRANSFERASE GLFT2"/>
    <property type="match status" value="1"/>
</dbReference>
<keyword evidence="2" id="KW-0328">Glycosyltransferase</keyword>
<dbReference type="OrthoDB" id="9771846at2"/>
<dbReference type="SUPFAM" id="SSF53448">
    <property type="entry name" value="Nucleotide-diphospho-sugar transferases"/>
    <property type="match status" value="1"/>
</dbReference>
<evidence type="ECO:0000313" key="5">
    <source>
        <dbReference type="EMBL" id="SDI80631.1"/>
    </source>
</evidence>
<proteinExistence type="inferred from homology"/>
<name>A0A1G8NK16_9RHOB</name>
<keyword evidence="6" id="KW-1185">Reference proteome</keyword>
<dbReference type="PANTHER" id="PTHR43179">
    <property type="entry name" value="RHAMNOSYLTRANSFERASE WBBL"/>
    <property type="match status" value="1"/>
</dbReference>
<evidence type="ECO:0000256" key="4">
    <source>
        <dbReference type="SAM" id="MobiDB-lite"/>
    </source>
</evidence>
<evidence type="ECO:0008006" key="7">
    <source>
        <dbReference type="Google" id="ProtNLM"/>
    </source>
</evidence>
<dbReference type="CDD" id="cd04186">
    <property type="entry name" value="GT_2_like_c"/>
    <property type="match status" value="1"/>
</dbReference>
<dbReference type="GO" id="GO:0016757">
    <property type="term" value="F:glycosyltransferase activity"/>
    <property type="evidence" value="ECO:0007669"/>
    <property type="project" value="UniProtKB-KW"/>
</dbReference>
<protein>
    <recommendedName>
        <fullName evidence="7">Glycosyltransferase 2-like domain-containing protein</fullName>
    </recommendedName>
</protein>
<feature type="region of interest" description="Disordered" evidence="4">
    <location>
        <begin position="320"/>
        <end position="341"/>
    </location>
</feature>
<dbReference type="Pfam" id="PF13641">
    <property type="entry name" value="Glyco_tranf_2_3"/>
    <property type="match status" value="1"/>
</dbReference>
<sequence>MSRSPRLLVVLLNWRTPDMTLRAAESALVAMRHLRAELVIVDNDSGDGSFEKIAKGLQAPWAKVAPVRLIQSGRNGGFGAGNNVGIRAGLSDGSRPDYVYILNSDAFPAPDAIRLLLGHLERHPEAGFAGSYIHGEDGVPHISAFRFPSVASEFEGAARFGPITRLLREHVVPLPLPRGTTRVDWLAGASLMMRHSVLDRIGLFDETFFLYFEETDLCLRAARAGFETHYVRASEVLHIGSVSTGMKRWTRVPGFWLDSRWHYFSKNHGRGGAVLATLAHGAGGLLWRARRLLQRKPRVDPPRFLRDLISHDLSALTRPLPGVRETPAPRDAAVAQAARAE</sequence>
<dbReference type="Gene3D" id="3.90.550.10">
    <property type="entry name" value="Spore Coat Polysaccharide Biosynthesis Protein SpsA, Chain A"/>
    <property type="match status" value="1"/>
</dbReference>
<evidence type="ECO:0000313" key="6">
    <source>
        <dbReference type="Proteomes" id="UP000199093"/>
    </source>
</evidence>
<comment type="similarity">
    <text evidence="1">Belongs to the glycosyltransferase 2 family.</text>
</comment>
<evidence type="ECO:0000256" key="3">
    <source>
        <dbReference type="ARBA" id="ARBA00022679"/>
    </source>
</evidence>
<dbReference type="STRING" id="555512.SAMN04487993_1010114"/>
<accession>A0A1G8NK16</accession>
<dbReference type="RefSeq" id="WP_089847646.1">
    <property type="nucleotide sequence ID" value="NZ_FNEJ01000010.1"/>
</dbReference>
<dbReference type="EMBL" id="FNEJ01000010">
    <property type="protein sequence ID" value="SDI80631.1"/>
    <property type="molecule type" value="Genomic_DNA"/>
</dbReference>
<evidence type="ECO:0000256" key="1">
    <source>
        <dbReference type="ARBA" id="ARBA00006739"/>
    </source>
</evidence>
<feature type="compositionally biased region" description="Low complexity" evidence="4">
    <location>
        <begin position="329"/>
        <end position="341"/>
    </location>
</feature>
<keyword evidence="3" id="KW-0808">Transferase</keyword>
<evidence type="ECO:0000256" key="2">
    <source>
        <dbReference type="ARBA" id="ARBA00022676"/>
    </source>
</evidence>
<gene>
    <name evidence="5" type="ORF">SAMN04487993_1010114</name>
</gene>
<dbReference type="InterPro" id="IPR029044">
    <property type="entry name" value="Nucleotide-diphossugar_trans"/>
</dbReference>
<reference evidence="5 6" key="1">
    <citation type="submission" date="2016-10" db="EMBL/GenBank/DDBJ databases">
        <authorList>
            <person name="de Groot N.N."/>
        </authorList>
    </citation>
    <scope>NUCLEOTIDE SEQUENCE [LARGE SCALE GENOMIC DNA]</scope>
    <source>
        <strain evidence="5 6">DSM 26424</strain>
    </source>
</reference>
<dbReference type="AlphaFoldDB" id="A0A1G8NK16"/>
<organism evidence="5 6">
    <name type="scientific">Salipiger marinus</name>
    <dbReference type="NCBI Taxonomy" id="555512"/>
    <lineage>
        <taxon>Bacteria</taxon>
        <taxon>Pseudomonadati</taxon>
        <taxon>Pseudomonadota</taxon>
        <taxon>Alphaproteobacteria</taxon>
        <taxon>Rhodobacterales</taxon>
        <taxon>Roseobacteraceae</taxon>
        <taxon>Salipiger</taxon>
    </lineage>
</organism>